<sequence length="125" mass="14260">MKNFHDLVESRRKWIHETLVPWCKTAERKDLLLAEQEWVDLAGRPDPELTLWAWAWNRFPELCDPNVGKLNETHQVTIFRKNGTQVTGYPDARTSQAGLLFLITDDGKTVGPVSIDDVESVEISG</sequence>
<protein>
    <submittedName>
        <fullName evidence="1">Uncharacterized protein</fullName>
    </submittedName>
</protein>
<gene>
    <name evidence="1" type="ORF">KOR42_08910</name>
</gene>
<dbReference type="RefSeq" id="WP_146507355.1">
    <property type="nucleotide sequence ID" value="NZ_SIHI01000001.1"/>
</dbReference>
<keyword evidence="2" id="KW-1185">Reference proteome</keyword>
<dbReference type="AlphaFoldDB" id="A0A5C5X3U3"/>
<accession>A0A5C5X3U3</accession>
<evidence type="ECO:0000313" key="1">
    <source>
        <dbReference type="EMBL" id="TWT57530.1"/>
    </source>
</evidence>
<name>A0A5C5X3U3_9PLAN</name>
<dbReference type="EMBL" id="SIHI01000001">
    <property type="protein sequence ID" value="TWT57530.1"/>
    <property type="molecule type" value="Genomic_DNA"/>
</dbReference>
<dbReference type="OrthoDB" id="215190at2"/>
<comment type="caution">
    <text evidence="1">The sequence shown here is derived from an EMBL/GenBank/DDBJ whole genome shotgun (WGS) entry which is preliminary data.</text>
</comment>
<reference evidence="1 2" key="1">
    <citation type="submission" date="2019-02" db="EMBL/GenBank/DDBJ databases">
        <title>Deep-cultivation of Planctomycetes and their phenomic and genomic characterization uncovers novel biology.</title>
        <authorList>
            <person name="Wiegand S."/>
            <person name="Jogler M."/>
            <person name="Boedeker C."/>
            <person name="Pinto D."/>
            <person name="Vollmers J."/>
            <person name="Rivas-Marin E."/>
            <person name="Kohn T."/>
            <person name="Peeters S.H."/>
            <person name="Heuer A."/>
            <person name="Rast P."/>
            <person name="Oberbeckmann S."/>
            <person name="Bunk B."/>
            <person name="Jeske O."/>
            <person name="Meyerdierks A."/>
            <person name="Storesund J.E."/>
            <person name="Kallscheuer N."/>
            <person name="Luecker S."/>
            <person name="Lage O.M."/>
            <person name="Pohl T."/>
            <person name="Merkel B.J."/>
            <person name="Hornburger P."/>
            <person name="Mueller R.-W."/>
            <person name="Bruemmer F."/>
            <person name="Labrenz M."/>
            <person name="Spormann A.M."/>
            <person name="Op Den Camp H."/>
            <person name="Overmann J."/>
            <person name="Amann R."/>
            <person name="Jetten M.S.M."/>
            <person name="Mascher T."/>
            <person name="Medema M.H."/>
            <person name="Devos D.P."/>
            <person name="Kaster A.-K."/>
            <person name="Ovreas L."/>
            <person name="Rohde M."/>
            <person name="Galperin M.Y."/>
            <person name="Jogler C."/>
        </authorList>
    </citation>
    <scope>NUCLEOTIDE SEQUENCE [LARGE SCALE GENOMIC DNA]</scope>
    <source>
        <strain evidence="1 2">KOR42</strain>
    </source>
</reference>
<evidence type="ECO:0000313" key="2">
    <source>
        <dbReference type="Proteomes" id="UP000317243"/>
    </source>
</evidence>
<proteinExistence type="predicted"/>
<dbReference type="Proteomes" id="UP000317243">
    <property type="component" value="Unassembled WGS sequence"/>
</dbReference>
<organism evidence="1 2">
    <name type="scientific">Thalassoglobus neptunius</name>
    <dbReference type="NCBI Taxonomy" id="1938619"/>
    <lineage>
        <taxon>Bacteria</taxon>
        <taxon>Pseudomonadati</taxon>
        <taxon>Planctomycetota</taxon>
        <taxon>Planctomycetia</taxon>
        <taxon>Planctomycetales</taxon>
        <taxon>Planctomycetaceae</taxon>
        <taxon>Thalassoglobus</taxon>
    </lineage>
</organism>